<reference evidence="2" key="1">
    <citation type="submission" date="2023-10" db="EMBL/GenBank/DDBJ databases">
        <title>Development of a sustainable strategy for remediation of hydrocarbon-contaminated territories based on the waste exchange concept.</title>
        <authorList>
            <person name="Krivoruchko A."/>
        </authorList>
    </citation>
    <scope>NUCLEOTIDE SEQUENCE</scope>
    <source>
        <strain evidence="2">IEGM 1279</strain>
    </source>
</reference>
<comment type="caution">
    <text evidence="2">The sequence shown here is derived from an EMBL/GenBank/DDBJ whole genome shotgun (WGS) entry which is preliminary data.</text>
</comment>
<protein>
    <submittedName>
        <fullName evidence="2">Uncharacterized protein</fullName>
    </submittedName>
</protein>
<proteinExistence type="predicted"/>
<feature type="compositionally biased region" description="Polar residues" evidence="1">
    <location>
        <begin position="64"/>
        <end position="78"/>
    </location>
</feature>
<evidence type="ECO:0000313" key="3">
    <source>
        <dbReference type="Proteomes" id="UP001185922"/>
    </source>
</evidence>
<organism evidence="2 3">
    <name type="scientific">Gordonia amicalis</name>
    <dbReference type="NCBI Taxonomy" id="89053"/>
    <lineage>
        <taxon>Bacteria</taxon>
        <taxon>Bacillati</taxon>
        <taxon>Actinomycetota</taxon>
        <taxon>Actinomycetes</taxon>
        <taxon>Mycobacteriales</taxon>
        <taxon>Gordoniaceae</taxon>
        <taxon>Gordonia</taxon>
    </lineage>
</organism>
<dbReference type="GeneID" id="77173120"/>
<accession>A0AAE4R1A4</accession>
<feature type="compositionally biased region" description="Basic and acidic residues" evidence="1">
    <location>
        <begin position="1"/>
        <end position="32"/>
    </location>
</feature>
<dbReference type="EMBL" id="JAWLKH010000001">
    <property type="protein sequence ID" value="MDV6310596.1"/>
    <property type="molecule type" value="Genomic_DNA"/>
</dbReference>
<evidence type="ECO:0000256" key="1">
    <source>
        <dbReference type="SAM" id="MobiDB-lite"/>
    </source>
</evidence>
<dbReference type="Proteomes" id="UP001185922">
    <property type="component" value="Unassembled WGS sequence"/>
</dbReference>
<dbReference type="AlphaFoldDB" id="A0AAE4R1A4"/>
<name>A0AAE4R1A4_9ACTN</name>
<dbReference type="RefSeq" id="WP_191834390.1">
    <property type="nucleotide sequence ID" value="NZ_CP091855.1"/>
</dbReference>
<gene>
    <name evidence="2" type="ORF">R3Q15_01540</name>
</gene>
<sequence>MTRGEGPRRQRDVERQEARRAQFAEYCDRQMRDPTAGTTWHPEYQWPSESDETYAARRRTETTHPQQTDTNNGHPAGK</sequence>
<evidence type="ECO:0000313" key="2">
    <source>
        <dbReference type="EMBL" id="MDV6310596.1"/>
    </source>
</evidence>
<feature type="region of interest" description="Disordered" evidence="1">
    <location>
        <begin position="1"/>
        <end position="78"/>
    </location>
</feature>